<dbReference type="PROSITE" id="PS50801">
    <property type="entry name" value="STAS"/>
    <property type="match status" value="1"/>
</dbReference>
<organism evidence="5 6">
    <name type="scientific">Kibdelosporangium aridum</name>
    <dbReference type="NCBI Taxonomy" id="2030"/>
    <lineage>
        <taxon>Bacteria</taxon>
        <taxon>Bacillati</taxon>
        <taxon>Actinomycetota</taxon>
        <taxon>Actinomycetes</taxon>
        <taxon>Pseudonocardiales</taxon>
        <taxon>Pseudonocardiaceae</taxon>
        <taxon>Kibdelosporangium</taxon>
    </lineage>
</organism>
<feature type="region of interest" description="Disordered" evidence="3">
    <location>
        <begin position="1"/>
        <end position="31"/>
    </location>
</feature>
<dbReference type="Pfam" id="PF01740">
    <property type="entry name" value="STAS"/>
    <property type="match status" value="1"/>
</dbReference>
<dbReference type="Gene3D" id="3.30.750.24">
    <property type="entry name" value="STAS domain"/>
    <property type="match status" value="1"/>
</dbReference>
<gene>
    <name evidence="5" type="ORF">SAMN05661093_09527</name>
</gene>
<evidence type="ECO:0000259" key="4">
    <source>
        <dbReference type="PROSITE" id="PS50801"/>
    </source>
</evidence>
<protein>
    <recommendedName>
        <fullName evidence="2">Anti-sigma factor antagonist</fullName>
    </recommendedName>
</protein>
<comment type="similarity">
    <text evidence="1 2">Belongs to the anti-sigma-factor antagonist family.</text>
</comment>
<dbReference type="AlphaFoldDB" id="A0A1Y5Y8D7"/>
<evidence type="ECO:0000256" key="3">
    <source>
        <dbReference type="SAM" id="MobiDB-lite"/>
    </source>
</evidence>
<dbReference type="PANTHER" id="PTHR33495">
    <property type="entry name" value="ANTI-SIGMA FACTOR ANTAGONIST TM_1081-RELATED-RELATED"/>
    <property type="match status" value="1"/>
</dbReference>
<dbReference type="Proteomes" id="UP000192674">
    <property type="component" value="Unassembled WGS sequence"/>
</dbReference>
<dbReference type="SUPFAM" id="SSF52091">
    <property type="entry name" value="SpoIIaa-like"/>
    <property type="match status" value="1"/>
</dbReference>
<accession>A0A1Y5Y8D7</accession>
<evidence type="ECO:0000313" key="5">
    <source>
        <dbReference type="EMBL" id="SMD25949.1"/>
    </source>
</evidence>
<reference evidence="5 6" key="1">
    <citation type="submission" date="2017-04" db="EMBL/GenBank/DDBJ databases">
        <authorList>
            <person name="Afonso C.L."/>
            <person name="Miller P.J."/>
            <person name="Scott M.A."/>
            <person name="Spackman E."/>
            <person name="Goraichik I."/>
            <person name="Dimitrov K.M."/>
            <person name="Suarez D.L."/>
            <person name="Swayne D.E."/>
        </authorList>
    </citation>
    <scope>NUCLEOTIDE SEQUENCE [LARGE SCALE GENOMIC DNA]</scope>
    <source>
        <strain evidence="5 6">DSM 43828</strain>
    </source>
</reference>
<keyword evidence="6" id="KW-1185">Reference proteome</keyword>
<dbReference type="GO" id="GO:0043856">
    <property type="term" value="F:anti-sigma factor antagonist activity"/>
    <property type="evidence" value="ECO:0007669"/>
    <property type="project" value="InterPro"/>
</dbReference>
<dbReference type="EMBL" id="FWXV01000012">
    <property type="protein sequence ID" value="SMD25949.1"/>
    <property type="molecule type" value="Genomic_DNA"/>
</dbReference>
<dbReference type="NCBIfam" id="TIGR00377">
    <property type="entry name" value="ant_ant_sig"/>
    <property type="match status" value="1"/>
</dbReference>
<sequence length="172" mass="18526">MPRIWRQPGTGPPSADGWAPSPRREEMARPVTSRAVGGRVAYLHVSQPPEIDPPADWLDIAHRVVDGTLVVVVSGEVDLHTAPSLRAAVTAGIDQTSASPCILDLTKVTFLDSAGLTALLDATCHAEARHEPLRIIVDGNRPVIRPIEITGLDDTLRLYHSIDEALNSGKRP</sequence>
<dbReference type="InterPro" id="IPR003658">
    <property type="entry name" value="Anti-sigma_ant"/>
</dbReference>
<feature type="domain" description="STAS" evidence="4">
    <location>
        <begin position="58"/>
        <end position="169"/>
    </location>
</feature>
<dbReference type="InterPro" id="IPR036513">
    <property type="entry name" value="STAS_dom_sf"/>
</dbReference>
<dbReference type="PANTHER" id="PTHR33495:SF2">
    <property type="entry name" value="ANTI-SIGMA FACTOR ANTAGONIST TM_1081-RELATED"/>
    <property type="match status" value="1"/>
</dbReference>
<dbReference type="CDD" id="cd07043">
    <property type="entry name" value="STAS_anti-anti-sigma_factors"/>
    <property type="match status" value="1"/>
</dbReference>
<proteinExistence type="inferred from homology"/>
<evidence type="ECO:0000256" key="1">
    <source>
        <dbReference type="ARBA" id="ARBA00009013"/>
    </source>
</evidence>
<evidence type="ECO:0000256" key="2">
    <source>
        <dbReference type="RuleBase" id="RU003749"/>
    </source>
</evidence>
<evidence type="ECO:0000313" key="6">
    <source>
        <dbReference type="Proteomes" id="UP000192674"/>
    </source>
</evidence>
<name>A0A1Y5Y8D7_KIBAR</name>
<dbReference type="InterPro" id="IPR002645">
    <property type="entry name" value="STAS_dom"/>
</dbReference>